<gene>
    <name evidence="3" type="ORF">AB6A68_11180</name>
</gene>
<feature type="signal peptide" evidence="2">
    <location>
        <begin position="1"/>
        <end position="30"/>
    </location>
</feature>
<keyword evidence="4" id="KW-1185">Reference proteome</keyword>
<proteinExistence type="predicted"/>
<sequence>MMKVRNIVRGGAAMAASLAMVGLGTGSSLTASTAPGQRSTTRVENVNPASGFWSPTPPTPAGRAPANAVKISIPRIRPAYYNDLGCAGIPEGSEGSPYWYCRASNYSQALGRVIVVRVGAWDNTDYPGLQFGWAKAFYYHKLDLQPILDGIGIGSEDPNDAGVLRDYHYNADGNENLQVRIVTSTQNSVGSYSMHNTGPVGVITAYCAGPDYPTNPTKYYYPDCPSWVNTSL</sequence>
<evidence type="ECO:0000313" key="4">
    <source>
        <dbReference type="Proteomes" id="UP001560267"/>
    </source>
</evidence>
<accession>A0ABV3Y5F3</accession>
<feature type="chain" id="PRO_5046987148" description="Secreted protein" evidence="2">
    <location>
        <begin position="31"/>
        <end position="232"/>
    </location>
</feature>
<evidence type="ECO:0000313" key="3">
    <source>
        <dbReference type="EMBL" id="MEX6430389.1"/>
    </source>
</evidence>
<keyword evidence="2" id="KW-0732">Signal</keyword>
<organism evidence="3 4">
    <name type="scientific">Ferrimicrobium acidiphilum</name>
    <dbReference type="NCBI Taxonomy" id="121039"/>
    <lineage>
        <taxon>Bacteria</taxon>
        <taxon>Bacillati</taxon>
        <taxon>Actinomycetota</taxon>
        <taxon>Acidimicrobiia</taxon>
        <taxon>Acidimicrobiales</taxon>
        <taxon>Acidimicrobiaceae</taxon>
        <taxon>Ferrimicrobium</taxon>
    </lineage>
</organism>
<comment type="caution">
    <text evidence="3">The sequence shown here is derived from an EMBL/GenBank/DDBJ whole genome shotgun (WGS) entry which is preliminary data.</text>
</comment>
<evidence type="ECO:0000256" key="2">
    <source>
        <dbReference type="SAM" id="SignalP"/>
    </source>
</evidence>
<feature type="region of interest" description="Disordered" evidence="1">
    <location>
        <begin position="29"/>
        <end position="65"/>
    </location>
</feature>
<evidence type="ECO:0008006" key="5">
    <source>
        <dbReference type="Google" id="ProtNLM"/>
    </source>
</evidence>
<protein>
    <recommendedName>
        <fullName evidence="5">Secreted protein</fullName>
    </recommendedName>
</protein>
<feature type="compositionally biased region" description="Polar residues" evidence="1">
    <location>
        <begin position="29"/>
        <end position="48"/>
    </location>
</feature>
<dbReference type="Proteomes" id="UP001560267">
    <property type="component" value="Unassembled WGS sequence"/>
</dbReference>
<reference evidence="3 4" key="1">
    <citation type="submission" date="2024-07" db="EMBL/GenBank/DDBJ databases">
        <title>Draft Genome Sequence of Ferrimicrobium acidiphilum Strain YE2023, Isolated from a Pulp of Bioleach Reactor.</title>
        <authorList>
            <person name="Elkina Y.A."/>
            <person name="Bulaeva A.G."/>
            <person name="Beletsky A.V."/>
            <person name="Mardanov A.V."/>
        </authorList>
    </citation>
    <scope>NUCLEOTIDE SEQUENCE [LARGE SCALE GENOMIC DNA]</scope>
    <source>
        <strain evidence="3 4">YE2023</strain>
    </source>
</reference>
<name>A0ABV3Y5F3_9ACTN</name>
<evidence type="ECO:0000256" key="1">
    <source>
        <dbReference type="SAM" id="MobiDB-lite"/>
    </source>
</evidence>
<dbReference type="EMBL" id="JBFSHR010000050">
    <property type="protein sequence ID" value="MEX6430389.1"/>
    <property type="molecule type" value="Genomic_DNA"/>
</dbReference>